<organism evidence="3 4">
    <name type="scientific">Idiomarina aquatica</name>
    <dbReference type="NCBI Taxonomy" id="1327752"/>
    <lineage>
        <taxon>Bacteria</taxon>
        <taxon>Pseudomonadati</taxon>
        <taxon>Pseudomonadota</taxon>
        <taxon>Gammaproteobacteria</taxon>
        <taxon>Alteromonadales</taxon>
        <taxon>Idiomarinaceae</taxon>
        <taxon>Idiomarina</taxon>
    </lineage>
</organism>
<dbReference type="AlphaFoldDB" id="A0AA94JCJ3"/>
<protein>
    <recommendedName>
        <fullName evidence="5">DUF3450 domain-containing protein</fullName>
    </recommendedName>
</protein>
<feature type="chain" id="PRO_5041641711" description="DUF3450 domain-containing protein" evidence="2">
    <location>
        <begin position="23"/>
        <end position="258"/>
    </location>
</feature>
<dbReference type="PIRSF" id="PIRSF028069">
    <property type="entry name" value="UCP028069"/>
    <property type="match status" value="1"/>
</dbReference>
<gene>
    <name evidence="3" type="ORF">CWE23_10525</name>
</gene>
<comment type="caution">
    <text evidence="3">The sequence shown here is derived from an EMBL/GenBank/DDBJ whole genome shotgun (WGS) entry which is preliminary data.</text>
</comment>
<evidence type="ECO:0000256" key="1">
    <source>
        <dbReference type="SAM" id="Coils"/>
    </source>
</evidence>
<keyword evidence="2" id="KW-0732">Signal</keyword>
<dbReference type="RefSeq" id="WP_126820220.1">
    <property type="nucleotide sequence ID" value="NZ_PIPS01000003.1"/>
</dbReference>
<dbReference type="Pfam" id="PF11932">
    <property type="entry name" value="DUF3450"/>
    <property type="match status" value="1"/>
</dbReference>
<keyword evidence="4" id="KW-1185">Reference proteome</keyword>
<keyword evidence="1" id="KW-0175">Coiled coil</keyword>
<dbReference type="EMBL" id="PIPS01000003">
    <property type="protein sequence ID" value="RUO42514.1"/>
    <property type="molecule type" value="Genomic_DNA"/>
</dbReference>
<evidence type="ECO:0000256" key="2">
    <source>
        <dbReference type="SAM" id="SignalP"/>
    </source>
</evidence>
<dbReference type="Proteomes" id="UP000286680">
    <property type="component" value="Unassembled WGS sequence"/>
</dbReference>
<name>A0AA94JCJ3_9GAMM</name>
<evidence type="ECO:0000313" key="3">
    <source>
        <dbReference type="EMBL" id="RUO42514.1"/>
    </source>
</evidence>
<accession>A0AA94JCJ3</accession>
<feature type="signal peptide" evidence="2">
    <location>
        <begin position="1"/>
        <end position="22"/>
    </location>
</feature>
<reference evidence="4" key="1">
    <citation type="journal article" date="2018" name="Front. Microbiol.">
        <title>Genome-Based Analysis Reveals the Taxonomy and Diversity of the Family Idiomarinaceae.</title>
        <authorList>
            <person name="Liu Y."/>
            <person name="Lai Q."/>
            <person name="Shao Z."/>
        </authorList>
    </citation>
    <scope>NUCLEOTIDE SEQUENCE [LARGE SCALE GENOMIC DNA]</scope>
    <source>
        <strain evidence="4">SN-14</strain>
    </source>
</reference>
<feature type="coiled-coil region" evidence="1">
    <location>
        <begin position="52"/>
        <end position="96"/>
    </location>
</feature>
<sequence length="258" mass="29473">MRLLATGTALALAATLSLPAQAQDQSLEPVVENAAEINQSARQSQLTVDNIAESMQERLQQYKQIMKEIDGLQVYSRQLQQQVDNQQQEMSDLNESIDQVSFVERQVTPLMMRMIESLETFVELDVPFLAEEREQRINGLKELMQRANVEVSEKFRRVMEAYQIETDYGRNIEAYTAEHSVNGGEKQDVTFLRIGRVALIYKTRDGQHLGIWDQQQREWKPLDSSHLIAIDQAISIARKQKAPDLLMLPLLANKTSGQ</sequence>
<evidence type="ECO:0008006" key="5">
    <source>
        <dbReference type="Google" id="ProtNLM"/>
    </source>
</evidence>
<proteinExistence type="predicted"/>
<evidence type="ECO:0000313" key="4">
    <source>
        <dbReference type="Proteomes" id="UP000286680"/>
    </source>
</evidence>
<dbReference type="InterPro" id="IPR016866">
    <property type="entry name" value="UCP028069"/>
</dbReference>